<keyword evidence="3" id="KW-0862">Zinc</keyword>
<evidence type="ECO:0000313" key="6">
    <source>
        <dbReference type="EMBL" id="KAI3407048.2"/>
    </source>
</evidence>
<accession>A0AAI9T1A5</accession>
<dbReference type="Pfam" id="PF01428">
    <property type="entry name" value="zf-AN1"/>
    <property type="match status" value="1"/>
</dbReference>
<dbReference type="Proteomes" id="UP001202479">
    <property type="component" value="Unassembled WGS sequence"/>
</dbReference>
<dbReference type="SUPFAM" id="SSF118310">
    <property type="entry name" value="AN1-like Zinc finger"/>
    <property type="match status" value="1"/>
</dbReference>
<gene>
    <name evidence="6" type="ORF">KGF56_000136</name>
</gene>
<proteinExistence type="predicted"/>
<keyword evidence="7" id="KW-1185">Reference proteome</keyword>
<evidence type="ECO:0000256" key="2">
    <source>
        <dbReference type="ARBA" id="ARBA00022771"/>
    </source>
</evidence>
<dbReference type="PROSITE" id="PS51039">
    <property type="entry name" value="ZF_AN1"/>
    <property type="match status" value="1"/>
</dbReference>
<sequence length="286" mass="31877">MSVANLFIDKHKRPTKDQGIMDIGKNCFFCSQLDFLPFICEFCKQTFCSSHRTVEKHQCPFKDKFYNQAPNITTTTTTTTIAATPSSNTVSSKTLFPDRAADRRLIDERLNSPKPTTIKETVLKAGAGNKDGVNALGKLQVFLNIQKKNSSTKSISKLFGKSKSSSTIVEMGKLKKEAIGHAKVTASDRIYIWCVYVKESSNMGINDIEQNRKALYVSKNWVIGKSLDSIADCLKISNQNNSTTKEDEKLRIFKLDDSGKPNLIQNSQKSSILKNGDTIYLVRGVV</sequence>
<keyword evidence="2 4" id="KW-0863">Zinc-finger</keyword>
<dbReference type="Gene3D" id="4.10.1110.10">
    <property type="entry name" value="AN1-like Zinc finger"/>
    <property type="match status" value="1"/>
</dbReference>
<dbReference type="SMART" id="SM00154">
    <property type="entry name" value="ZnF_AN1"/>
    <property type="match status" value="1"/>
</dbReference>
<dbReference type="RefSeq" id="XP_049182793.1">
    <property type="nucleotide sequence ID" value="XM_049322474.1"/>
</dbReference>
<dbReference type="EMBL" id="JAHUZD010000018">
    <property type="protein sequence ID" value="KAI3407048.2"/>
    <property type="molecule type" value="Genomic_DNA"/>
</dbReference>
<evidence type="ECO:0000256" key="1">
    <source>
        <dbReference type="ARBA" id="ARBA00022723"/>
    </source>
</evidence>
<evidence type="ECO:0000259" key="5">
    <source>
        <dbReference type="PROSITE" id="PS51039"/>
    </source>
</evidence>
<dbReference type="PANTHER" id="PTHR14677:SF40">
    <property type="entry name" value="CDC48-ASSOCIATED UBIQUITIN-LIKE_ZINC FINGER PROTEIN 1"/>
    <property type="match status" value="1"/>
</dbReference>
<dbReference type="PANTHER" id="PTHR14677">
    <property type="entry name" value="ARSENITE INDUCUBLE RNA ASSOCIATED PROTEIN AIP-1-RELATED"/>
    <property type="match status" value="1"/>
</dbReference>
<evidence type="ECO:0000313" key="7">
    <source>
        <dbReference type="Proteomes" id="UP001202479"/>
    </source>
</evidence>
<comment type="caution">
    <text evidence="6">The sequence shown here is derived from an EMBL/GenBank/DDBJ whole genome shotgun (WGS) entry which is preliminary data.</text>
</comment>
<dbReference type="GO" id="GO:0008270">
    <property type="term" value="F:zinc ion binding"/>
    <property type="evidence" value="ECO:0007669"/>
    <property type="project" value="UniProtKB-KW"/>
</dbReference>
<dbReference type="AlphaFoldDB" id="A0AAI9T1A5"/>
<dbReference type="InterPro" id="IPR035896">
    <property type="entry name" value="AN1-like_Znf"/>
</dbReference>
<organism evidence="6 7">
    <name type="scientific">Candida oxycetoniae</name>
    <dbReference type="NCBI Taxonomy" id="497107"/>
    <lineage>
        <taxon>Eukaryota</taxon>
        <taxon>Fungi</taxon>
        <taxon>Dikarya</taxon>
        <taxon>Ascomycota</taxon>
        <taxon>Saccharomycotina</taxon>
        <taxon>Pichiomycetes</taxon>
        <taxon>Debaryomycetaceae</taxon>
        <taxon>Candida/Lodderomyces clade</taxon>
        <taxon>Candida</taxon>
    </lineage>
</organism>
<name>A0AAI9T1A5_9ASCO</name>
<dbReference type="InterPro" id="IPR057358">
    <property type="entry name" value="UBL_ZFAND1-like"/>
</dbReference>
<dbReference type="InterPro" id="IPR000058">
    <property type="entry name" value="Znf_AN1"/>
</dbReference>
<evidence type="ECO:0000256" key="3">
    <source>
        <dbReference type="ARBA" id="ARBA00022833"/>
    </source>
</evidence>
<protein>
    <recommendedName>
        <fullName evidence="5">AN1-type domain-containing protein</fullName>
    </recommendedName>
</protein>
<dbReference type="GeneID" id="73377753"/>
<dbReference type="Pfam" id="PF25327">
    <property type="entry name" value="UBL_ZFAND1"/>
    <property type="match status" value="1"/>
</dbReference>
<keyword evidence="1" id="KW-0479">Metal-binding</keyword>
<feature type="domain" description="AN1-type" evidence="5">
    <location>
        <begin position="21"/>
        <end position="67"/>
    </location>
</feature>
<reference evidence="6" key="1">
    <citation type="journal article" date="2022" name="DNA Res.">
        <title>Genome analysis of five recently described species of the CUG-Ser clade uncovers Candida theae as a new hybrid lineage with pathogenic potential in the Candida parapsilosis species complex.</title>
        <authorList>
            <person name="Mixao V."/>
            <person name="Del Olmo V."/>
            <person name="Hegedusova E."/>
            <person name="Saus E."/>
            <person name="Pryszcz L."/>
            <person name="Cillingova A."/>
            <person name="Nosek J."/>
            <person name="Gabaldon T."/>
        </authorList>
    </citation>
    <scope>NUCLEOTIDE SEQUENCE</scope>
    <source>
        <strain evidence="6">CBS 10844</strain>
    </source>
</reference>
<evidence type="ECO:0000256" key="4">
    <source>
        <dbReference type="PROSITE-ProRule" id="PRU00449"/>
    </source>
</evidence>
<dbReference type="GO" id="GO:0005737">
    <property type="term" value="C:cytoplasm"/>
    <property type="evidence" value="ECO:0007669"/>
    <property type="project" value="TreeGrafter"/>
</dbReference>